<dbReference type="AlphaFoldDB" id="A0A3B0V9P3"/>
<gene>
    <name evidence="3" type="ORF">MNBD_GAMMA01-1406</name>
</gene>
<keyword evidence="1" id="KW-1133">Transmembrane helix</keyword>
<dbReference type="Pfam" id="PF01553">
    <property type="entry name" value="Acyltransferase"/>
    <property type="match status" value="1"/>
</dbReference>
<name>A0A3B0V9P3_9ZZZZ</name>
<feature type="transmembrane region" description="Helical" evidence="1">
    <location>
        <begin position="6"/>
        <end position="30"/>
    </location>
</feature>
<keyword evidence="1" id="KW-0812">Transmembrane</keyword>
<reference evidence="3" key="1">
    <citation type="submission" date="2018-06" db="EMBL/GenBank/DDBJ databases">
        <authorList>
            <person name="Zhirakovskaya E."/>
        </authorList>
    </citation>
    <scope>NUCLEOTIDE SEQUENCE</scope>
</reference>
<dbReference type="GO" id="GO:0016746">
    <property type="term" value="F:acyltransferase activity"/>
    <property type="evidence" value="ECO:0007669"/>
    <property type="project" value="UniProtKB-KW"/>
</dbReference>
<evidence type="ECO:0000313" key="3">
    <source>
        <dbReference type="EMBL" id="VAW40335.1"/>
    </source>
</evidence>
<keyword evidence="1" id="KW-0472">Membrane</keyword>
<dbReference type="InterPro" id="IPR002123">
    <property type="entry name" value="Plipid/glycerol_acylTrfase"/>
</dbReference>
<dbReference type="NCBIfam" id="NF010621">
    <property type="entry name" value="PRK14014.1"/>
    <property type="match status" value="1"/>
</dbReference>
<evidence type="ECO:0000256" key="1">
    <source>
        <dbReference type="SAM" id="Phobius"/>
    </source>
</evidence>
<keyword evidence="3" id="KW-0808">Transferase</keyword>
<evidence type="ECO:0000259" key="2">
    <source>
        <dbReference type="SMART" id="SM00563"/>
    </source>
</evidence>
<dbReference type="CDD" id="cd07990">
    <property type="entry name" value="LPLAT_LCLAT1-like"/>
    <property type="match status" value="1"/>
</dbReference>
<organism evidence="3">
    <name type="scientific">hydrothermal vent metagenome</name>
    <dbReference type="NCBI Taxonomy" id="652676"/>
    <lineage>
        <taxon>unclassified sequences</taxon>
        <taxon>metagenomes</taxon>
        <taxon>ecological metagenomes</taxon>
    </lineage>
</organism>
<dbReference type="PANTHER" id="PTHR10983">
    <property type="entry name" value="1-ACYLGLYCEROL-3-PHOSPHATE ACYLTRANSFERASE-RELATED"/>
    <property type="match status" value="1"/>
</dbReference>
<dbReference type="SMART" id="SM00563">
    <property type="entry name" value="PlsC"/>
    <property type="match status" value="1"/>
</dbReference>
<sequence>MAFIKATVILLVVILNTVFWVPILIFFSLIKFIIPVSFIRRFLSKLLIWIAESWIWINTASHKLLHGNKVIVSGLQQLDKNDWYLVISNHRAAADIPILQNIFHKKIPFLKFFLKKELIWVPLLGVAWWALDFPFMRRFSAGYLAKNPHMKGKDLEITKQACEKFKDYPISVLNFVEGTRFSTAKHQKQHSRYKHLLKPKSGGVGFVLGSMGQQMNYLLLVSLKYSPLAPTVWQYLAGDYNRVEVIVEKIKIPDNLKNKNYITDMEFRKNLQKWLNKLWLTEDERLS</sequence>
<dbReference type="PANTHER" id="PTHR10983:SF16">
    <property type="entry name" value="LYSOCARDIOLIPIN ACYLTRANSFERASE 1"/>
    <property type="match status" value="1"/>
</dbReference>
<accession>A0A3B0V9P3</accession>
<proteinExistence type="predicted"/>
<dbReference type="EMBL" id="UOEW01000265">
    <property type="protein sequence ID" value="VAW40335.1"/>
    <property type="molecule type" value="Genomic_DNA"/>
</dbReference>
<feature type="domain" description="Phospholipid/glycerol acyltransferase" evidence="2">
    <location>
        <begin position="84"/>
        <end position="226"/>
    </location>
</feature>
<keyword evidence="3" id="KW-0012">Acyltransferase</keyword>
<protein>
    <submittedName>
        <fullName evidence="3">Acyltransferase family protein</fullName>
    </submittedName>
</protein>
<dbReference type="SUPFAM" id="SSF69593">
    <property type="entry name" value="Glycerol-3-phosphate (1)-acyltransferase"/>
    <property type="match status" value="1"/>
</dbReference>